<evidence type="ECO:0000313" key="1">
    <source>
        <dbReference type="EMBL" id="KAJ4710146.1"/>
    </source>
</evidence>
<dbReference type="Proteomes" id="UP001164539">
    <property type="component" value="Chromosome 9"/>
</dbReference>
<sequence length="150" mass="16605">MMAFKTVPASRKVQTFVHVILHLIAVCLGIVGICAAFRYHDMINAEDMYSFHSWIGIGTISLFCLQLLLGLSASIVRRSTSTEARARMVPWQVNGGRALLYMAVSAALTGFTEKSADLKHHFEARLINFTALSILLFGIFVDLTVVLARM</sequence>
<name>A0ACC1XGB0_MELAZ</name>
<protein>
    <submittedName>
        <fullName evidence="1">Transmembrane ascorbate ferrireductase 1-like</fullName>
    </submittedName>
</protein>
<keyword evidence="2" id="KW-1185">Reference proteome</keyword>
<organism evidence="1 2">
    <name type="scientific">Melia azedarach</name>
    <name type="common">Chinaberry tree</name>
    <dbReference type="NCBI Taxonomy" id="155640"/>
    <lineage>
        <taxon>Eukaryota</taxon>
        <taxon>Viridiplantae</taxon>
        <taxon>Streptophyta</taxon>
        <taxon>Embryophyta</taxon>
        <taxon>Tracheophyta</taxon>
        <taxon>Spermatophyta</taxon>
        <taxon>Magnoliopsida</taxon>
        <taxon>eudicotyledons</taxon>
        <taxon>Gunneridae</taxon>
        <taxon>Pentapetalae</taxon>
        <taxon>rosids</taxon>
        <taxon>malvids</taxon>
        <taxon>Sapindales</taxon>
        <taxon>Meliaceae</taxon>
        <taxon>Melia</taxon>
    </lineage>
</organism>
<dbReference type="EMBL" id="CM051402">
    <property type="protein sequence ID" value="KAJ4710146.1"/>
    <property type="molecule type" value="Genomic_DNA"/>
</dbReference>
<evidence type="ECO:0000313" key="2">
    <source>
        <dbReference type="Proteomes" id="UP001164539"/>
    </source>
</evidence>
<reference evidence="1 2" key="1">
    <citation type="journal article" date="2023" name="Science">
        <title>Complex scaffold remodeling in plant triterpene biosynthesis.</title>
        <authorList>
            <person name="De La Pena R."/>
            <person name="Hodgson H."/>
            <person name="Liu J.C."/>
            <person name="Stephenson M.J."/>
            <person name="Martin A.C."/>
            <person name="Owen C."/>
            <person name="Harkess A."/>
            <person name="Leebens-Mack J."/>
            <person name="Jimenez L.E."/>
            <person name="Osbourn A."/>
            <person name="Sattely E.S."/>
        </authorList>
    </citation>
    <scope>NUCLEOTIDE SEQUENCE [LARGE SCALE GENOMIC DNA]</scope>
    <source>
        <strain evidence="2">cv. JPN11</strain>
        <tissue evidence="1">Leaf</tissue>
    </source>
</reference>
<proteinExistence type="predicted"/>
<comment type="caution">
    <text evidence="1">The sequence shown here is derived from an EMBL/GenBank/DDBJ whole genome shotgun (WGS) entry which is preliminary data.</text>
</comment>
<gene>
    <name evidence="1" type="ORF">OWV82_016367</name>
</gene>
<accession>A0ACC1XGB0</accession>